<comment type="caution">
    <text evidence="2">The sequence shown here is derived from an EMBL/GenBank/DDBJ whole genome shotgun (WGS) entry which is preliminary data.</text>
</comment>
<dbReference type="PATRIC" id="fig|1002367.3.peg.284"/>
<gene>
    <name evidence="2" type="ORF">HMPREF0673_00354</name>
</gene>
<dbReference type="GeneID" id="78336224"/>
<organism evidence="2 3">
    <name type="scientific">Leyella stercorea DSM 18206</name>
    <dbReference type="NCBI Taxonomy" id="1002367"/>
    <lineage>
        <taxon>Bacteria</taxon>
        <taxon>Pseudomonadati</taxon>
        <taxon>Bacteroidota</taxon>
        <taxon>Bacteroidia</taxon>
        <taxon>Bacteroidales</taxon>
        <taxon>Prevotellaceae</taxon>
        <taxon>Leyella</taxon>
    </lineage>
</organism>
<reference evidence="2 3" key="1">
    <citation type="submission" date="2011-08" db="EMBL/GenBank/DDBJ databases">
        <authorList>
            <person name="Weinstock G."/>
            <person name="Sodergren E."/>
            <person name="Clifton S."/>
            <person name="Fulton L."/>
            <person name="Fulton B."/>
            <person name="Courtney L."/>
            <person name="Fronick C."/>
            <person name="Harrison M."/>
            <person name="Strong C."/>
            <person name="Farmer C."/>
            <person name="Delahaunty K."/>
            <person name="Markovic C."/>
            <person name="Hall O."/>
            <person name="Minx P."/>
            <person name="Tomlinson C."/>
            <person name="Mitreva M."/>
            <person name="Hou S."/>
            <person name="Chen J."/>
            <person name="Wollam A."/>
            <person name="Pepin K.H."/>
            <person name="Johnson M."/>
            <person name="Bhonagiri V."/>
            <person name="Zhang X."/>
            <person name="Suruliraj S."/>
            <person name="Warren W."/>
            <person name="Chinwalla A."/>
            <person name="Mardis E.R."/>
            <person name="Wilson R.K."/>
        </authorList>
    </citation>
    <scope>NUCLEOTIDE SEQUENCE [LARGE SCALE GENOMIC DNA]</scope>
    <source>
        <strain evidence="2 3">DSM 18206</strain>
    </source>
</reference>
<dbReference type="InterPro" id="IPR003593">
    <property type="entry name" value="AAA+_ATPase"/>
</dbReference>
<protein>
    <recommendedName>
        <fullName evidence="1">AAA+ ATPase domain-containing protein</fullName>
    </recommendedName>
</protein>
<sequence length="606" mass="69224">MTEQTQLAWDIIETTNTNLFLTGKAGTGKTTFLRRLKEESSKRIVVVAPTGIAAINAEGVTIHSFFQLSFAPFIPNYNLKEQQFRFSKQKINVIRSIDTLVIDEISMVRADLLDAVDSVLRRFRKNNLPFGGVQMVMIGDLGQLAPVAKDDEWQMLSRYYATPYFFSSLALQRTRYAIVELTKVYRQSDKRFLDILNKVRENRADAAVLSALNSRYIPDFKPRKDDGYIRLTTHNWQAQRINDHELELLPGKSYTYTATIEGKYPEMLFPTDETLTLKTGAQVMFVKNDSSADKAYYNGMIGTIAEIDTEGFTVTAKDTGENIRVQPEQWDNTRYVLNEKTNEISEEVEGTFTQFPVKTAWAITVHKSQGLTFDHAIIDVQRAFTHGQTYVALSRCRTLEGMVLSAPLPQTAIIRDEAVDEYATHAIEHTPSEGQIEQLQRDYYLSVVSELFDFRPLMDAFNRVLDLLDGHFRRSFPKLIAEYKARTGTIKTELMDVAERFKLQYSQIVIASADYQTNALLQERLKKGADYFARKITDVEELVKKTSVKTENKDVKKRYNDVFPALKEVVMQKRALLNCVKADGFTLHSYLRQRALVLAGKTISEK</sequence>
<name>G6AUR9_9BACT</name>
<dbReference type="SUPFAM" id="SSF52540">
    <property type="entry name" value="P-loop containing nucleoside triphosphate hydrolases"/>
    <property type="match status" value="2"/>
</dbReference>
<dbReference type="InterPro" id="IPR051055">
    <property type="entry name" value="PIF1_helicase"/>
</dbReference>
<dbReference type="Proteomes" id="UP000004407">
    <property type="component" value="Unassembled WGS sequence"/>
</dbReference>
<dbReference type="eggNOG" id="COG0507">
    <property type="taxonomic scope" value="Bacteria"/>
</dbReference>
<dbReference type="EMBL" id="AFZZ01000044">
    <property type="protein sequence ID" value="EHJ41840.1"/>
    <property type="molecule type" value="Genomic_DNA"/>
</dbReference>
<dbReference type="HOGENOM" id="CLU_001613_6_0_10"/>
<dbReference type="GO" id="GO:0006281">
    <property type="term" value="P:DNA repair"/>
    <property type="evidence" value="ECO:0007669"/>
    <property type="project" value="InterPro"/>
</dbReference>
<dbReference type="SMART" id="SM00382">
    <property type="entry name" value="AAA"/>
    <property type="match status" value="1"/>
</dbReference>
<dbReference type="PANTHER" id="PTHR47642">
    <property type="entry name" value="ATP-DEPENDENT DNA HELICASE"/>
    <property type="match status" value="1"/>
</dbReference>
<feature type="domain" description="AAA+ ATPase" evidence="1">
    <location>
        <begin position="15"/>
        <end position="175"/>
    </location>
</feature>
<evidence type="ECO:0000313" key="3">
    <source>
        <dbReference type="Proteomes" id="UP000004407"/>
    </source>
</evidence>
<evidence type="ECO:0000313" key="2">
    <source>
        <dbReference type="EMBL" id="EHJ41840.1"/>
    </source>
</evidence>
<accession>G6AUR9</accession>
<dbReference type="Pfam" id="PF05970">
    <property type="entry name" value="PIF1"/>
    <property type="match status" value="1"/>
</dbReference>
<dbReference type="Gene3D" id="2.30.30.940">
    <property type="match status" value="1"/>
</dbReference>
<dbReference type="InterPro" id="IPR027417">
    <property type="entry name" value="P-loop_NTPase"/>
</dbReference>
<dbReference type="AlphaFoldDB" id="G6AUR9"/>
<dbReference type="CDD" id="cd18809">
    <property type="entry name" value="SF1_C_RecD"/>
    <property type="match status" value="1"/>
</dbReference>
<dbReference type="InterPro" id="IPR010285">
    <property type="entry name" value="DNA_helicase_pif1-like_DEAD"/>
</dbReference>
<dbReference type="GO" id="GO:0000723">
    <property type="term" value="P:telomere maintenance"/>
    <property type="evidence" value="ECO:0007669"/>
    <property type="project" value="InterPro"/>
</dbReference>
<dbReference type="GO" id="GO:0003678">
    <property type="term" value="F:DNA helicase activity"/>
    <property type="evidence" value="ECO:0007669"/>
    <property type="project" value="InterPro"/>
</dbReference>
<dbReference type="RefSeq" id="WP_007897218.1">
    <property type="nucleotide sequence ID" value="NZ_JH379366.1"/>
</dbReference>
<proteinExistence type="predicted"/>
<dbReference type="Gene3D" id="3.40.50.300">
    <property type="entry name" value="P-loop containing nucleotide triphosphate hydrolases"/>
    <property type="match status" value="2"/>
</dbReference>
<dbReference type="FunFam" id="3.40.50.300:FF:001498">
    <property type="entry name" value="ATP-dependent DNA helicase"/>
    <property type="match status" value="1"/>
</dbReference>
<evidence type="ECO:0000259" key="1">
    <source>
        <dbReference type="SMART" id="SM00382"/>
    </source>
</evidence>